<comment type="similarity">
    <text evidence="2 11 12">Belongs to the TonB-dependent receptor family.</text>
</comment>
<keyword evidence="7 12" id="KW-0798">TonB box</keyword>
<protein>
    <submittedName>
        <fullName evidence="15">TonB-dependent receptor</fullName>
    </submittedName>
</protein>
<comment type="caution">
    <text evidence="15">The sequence shown here is derived from an EMBL/GenBank/DDBJ whole genome shotgun (WGS) entry which is preliminary data.</text>
</comment>
<dbReference type="Proteomes" id="UP000622890">
    <property type="component" value="Unassembled WGS sequence"/>
</dbReference>
<evidence type="ECO:0000256" key="1">
    <source>
        <dbReference type="ARBA" id="ARBA00004571"/>
    </source>
</evidence>
<comment type="subcellular location">
    <subcellularLocation>
        <location evidence="1 11">Cell outer membrane</location>
        <topology evidence="1 11">Multi-pass membrane protein</topology>
    </subcellularLocation>
</comment>
<keyword evidence="4 11" id="KW-1134">Transmembrane beta strand</keyword>
<reference evidence="15" key="1">
    <citation type="submission" date="2021-01" db="EMBL/GenBank/DDBJ databases">
        <title>Genome sequence of strain Noviherbaspirillum sp. DKR-6.</title>
        <authorList>
            <person name="Chaudhary D.K."/>
        </authorList>
    </citation>
    <scope>NUCLEOTIDE SEQUENCE</scope>
    <source>
        <strain evidence="15">DKR-6</strain>
    </source>
</reference>
<dbReference type="InterPro" id="IPR000531">
    <property type="entry name" value="Beta-barrel_TonB"/>
</dbReference>
<evidence type="ECO:0000256" key="4">
    <source>
        <dbReference type="ARBA" id="ARBA00022452"/>
    </source>
</evidence>
<evidence type="ECO:0000256" key="5">
    <source>
        <dbReference type="ARBA" id="ARBA00022692"/>
    </source>
</evidence>
<evidence type="ECO:0000256" key="10">
    <source>
        <dbReference type="ARBA" id="ARBA00023237"/>
    </source>
</evidence>
<evidence type="ECO:0000256" key="9">
    <source>
        <dbReference type="ARBA" id="ARBA00023170"/>
    </source>
</evidence>
<keyword evidence="5 11" id="KW-0812">Transmembrane</keyword>
<keyword evidence="6" id="KW-0732">Signal</keyword>
<dbReference type="InterPro" id="IPR037066">
    <property type="entry name" value="Plug_dom_sf"/>
</dbReference>
<evidence type="ECO:0000256" key="3">
    <source>
        <dbReference type="ARBA" id="ARBA00022448"/>
    </source>
</evidence>
<dbReference type="Pfam" id="PF07715">
    <property type="entry name" value="Plug"/>
    <property type="match status" value="1"/>
</dbReference>
<dbReference type="EMBL" id="JAEPBG010000008">
    <property type="protein sequence ID" value="MBK4736738.1"/>
    <property type="molecule type" value="Genomic_DNA"/>
</dbReference>
<evidence type="ECO:0000259" key="14">
    <source>
        <dbReference type="Pfam" id="PF07715"/>
    </source>
</evidence>
<evidence type="ECO:0000313" key="16">
    <source>
        <dbReference type="Proteomes" id="UP000622890"/>
    </source>
</evidence>
<evidence type="ECO:0000313" key="15">
    <source>
        <dbReference type="EMBL" id="MBK4736738.1"/>
    </source>
</evidence>
<evidence type="ECO:0000259" key="13">
    <source>
        <dbReference type="Pfam" id="PF00593"/>
    </source>
</evidence>
<keyword evidence="8 11" id="KW-0472">Membrane</keyword>
<evidence type="ECO:0000256" key="11">
    <source>
        <dbReference type="PROSITE-ProRule" id="PRU01360"/>
    </source>
</evidence>
<evidence type="ECO:0000256" key="7">
    <source>
        <dbReference type="ARBA" id="ARBA00023077"/>
    </source>
</evidence>
<proteinExistence type="inferred from homology"/>
<dbReference type="GO" id="GO:0009279">
    <property type="term" value="C:cell outer membrane"/>
    <property type="evidence" value="ECO:0007669"/>
    <property type="project" value="UniProtKB-SubCell"/>
</dbReference>
<keyword evidence="3 11" id="KW-0813">Transport</keyword>
<evidence type="ECO:0000256" key="2">
    <source>
        <dbReference type="ARBA" id="ARBA00009810"/>
    </source>
</evidence>
<dbReference type="GO" id="GO:0015344">
    <property type="term" value="F:siderophore uptake transmembrane transporter activity"/>
    <property type="evidence" value="ECO:0007669"/>
    <property type="project" value="TreeGrafter"/>
</dbReference>
<keyword evidence="10 11" id="KW-0998">Cell outer membrane</keyword>
<evidence type="ECO:0000256" key="8">
    <source>
        <dbReference type="ARBA" id="ARBA00023136"/>
    </source>
</evidence>
<sequence>MPACQDEHRIVRPAVPPRAAPAQRLAPLGLLLAAFCAHAHGAELADLSLEELANIEVTSVSKRAQPLSDAPASIYVITNNDIRRSGATSLPEALRLAPNLQIAQVDARNYAITARGFNSPFENKLLVLIDGRTVYTPLFSGVFWDVQSVMLEDVERIEVVSGPGATLWGANAVNGVINIITRSAADTQGALASVGGSKFSRSGAARYGGELSNGGHYRVYGKADSNEDLRNEAGGQSLTGWHRKQAGFRADWGNPGSGYTIQGDAYDGALHQARTADIQVSGANLIGRINRILDGGSKLNLQAYWDHTERNQPLAFAERLDTFDLQAQHALQLGSAQQLVWGGGYRLARDRVDNGVAFGFLPGDLNMNWANIFAQDEIALSDKLKLTGGLKLERNNYTGVETLPTLRLAYKPNPTSLAWSALSRSVRAPSRIDRDLFSPTNPKTVNGVPQYAIAGGPNFASEVADVLEVGYRAQPLATLSYSVTAFYSQYRRLRTTEPNPVGAGLVFENRARGRNSGVEMWGNWQALPRWRLSAGLVVQRVETELDADSRDQTGTTGLATSDPSNFWQLRSSIDIAEGKELDVMMRHVGALSSPALPAYTAIDMRYGWKLRRDLELSLLGQNLFDAKHAEFGAAPGRALYERALYVKLVWRQ</sequence>
<dbReference type="Gene3D" id="2.40.170.20">
    <property type="entry name" value="TonB-dependent receptor, beta-barrel domain"/>
    <property type="match status" value="1"/>
</dbReference>
<accession>A0A934W8F3</accession>
<dbReference type="InterPro" id="IPR039426">
    <property type="entry name" value="TonB-dep_rcpt-like"/>
</dbReference>
<dbReference type="PANTHER" id="PTHR30069">
    <property type="entry name" value="TONB-DEPENDENT OUTER MEMBRANE RECEPTOR"/>
    <property type="match status" value="1"/>
</dbReference>
<dbReference type="Gene3D" id="2.170.130.10">
    <property type="entry name" value="TonB-dependent receptor, plug domain"/>
    <property type="match status" value="1"/>
</dbReference>
<name>A0A934W8F3_9BURK</name>
<evidence type="ECO:0000256" key="12">
    <source>
        <dbReference type="RuleBase" id="RU003357"/>
    </source>
</evidence>
<dbReference type="Pfam" id="PF00593">
    <property type="entry name" value="TonB_dep_Rec_b-barrel"/>
    <property type="match status" value="1"/>
</dbReference>
<gene>
    <name evidence="15" type="ORF">JJB74_19095</name>
</gene>
<dbReference type="InterPro" id="IPR012910">
    <property type="entry name" value="Plug_dom"/>
</dbReference>
<keyword evidence="16" id="KW-1185">Reference proteome</keyword>
<dbReference type="PROSITE" id="PS52016">
    <property type="entry name" value="TONB_DEPENDENT_REC_3"/>
    <property type="match status" value="1"/>
</dbReference>
<dbReference type="GO" id="GO:0044718">
    <property type="term" value="P:siderophore transmembrane transport"/>
    <property type="evidence" value="ECO:0007669"/>
    <property type="project" value="TreeGrafter"/>
</dbReference>
<dbReference type="SUPFAM" id="SSF56935">
    <property type="entry name" value="Porins"/>
    <property type="match status" value="1"/>
</dbReference>
<feature type="domain" description="TonB-dependent receptor plug" evidence="14">
    <location>
        <begin position="67"/>
        <end position="176"/>
    </location>
</feature>
<evidence type="ECO:0000256" key="6">
    <source>
        <dbReference type="ARBA" id="ARBA00022729"/>
    </source>
</evidence>
<keyword evidence="9 15" id="KW-0675">Receptor</keyword>
<dbReference type="PANTHER" id="PTHR30069:SF29">
    <property type="entry name" value="HEMOGLOBIN AND HEMOGLOBIN-HAPTOGLOBIN-BINDING PROTEIN 1-RELATED"/>
    <property type="match status" value="1"/>
</dbReference>
<organism evidence="15 16">
    <name type="scientific">Noviherbaspirillum pedocola</name>
    <dbReference type="NCBI Taxonomy" id="2801341"/>
    <lineage>
        <taxon>Bacteria</taxon>
        <taxon>Pseudomonadati</taxon>
        <taxon>Pseudomonadota</taxon>
        <taxon>Betaproteobacteria</taxon>
        <taxon>Burkholderiales</taxon>
        <taxon>Oxalobacteraceae</taxon>
        <taxon>Noviherbaspirillum</taxon>
    </lineage>
</organism>
<dbReference type="InterPro" id="IPR036942">
    <property type="entry name" value="Beta-barrel_TonB_sf"/>
</dbReference>
<feature type="domain" description="TonB-dependent receptor-like beta-barrel" evidence="13">
    <location>
        <begin position="201"/>
        <end position="623"/>
    </location>
</feature>
<dbReference type="AlphaFoldDB" id="A0A934W8F3"/>